<evidence type="ECO:0000256" key="1">
    <source>
        <dbReference type="SAM" id="Phobius"/>
    </source>
</evidence>
<comment type="caution">
    <text evidence="2">The sequence shown here is derived from an EMBL/GenBank/DDBJ whole genome shotgun (WGS) entry which is preliminary data.</text>
</comment>
<keyword evidence="1" id="KW-0812">Transmembrane</keyword>
<dbReference type="EMBL" id="JARBHB010000005">
    <property type="protein sequence ID" value="KAJ8883066.1"/>
    <property type="molecule type" value="Genomic_DNA"/>
</dbReference>
<dbReference type="Proteomes" id="UP001159363">
    <property type="component" value="Chromosome 4"/>
</dbReference>
<organism evidence="2 3">
    <name type="scientific">Dryococelus australis</name>
    <dbReference type="NCBI Taxonomy" id="614101"/>
    <lineage>
        <taxon>Eukaryota</taxon>
        <taxon>Metazoa</taxon>
        <taxon>Ecdysozoa</taxon>
        <taxon>Arthropoda</taxon>
        <taxon>Hexapoda</taxon>
        <taxon>Insecta</taxon>
        <taxon>Pterygota</taxon>
        <taxon>Neoptera</taxon>
        <taxon>Polyneoptera</taxon>
        <taxon>Phasmatodea</taxon>
        <taxon>Verophasmatodea</taxon>
        <taxon>Anareolatae</taxon>
        <taxon>Phasmatidae</taxon>
        <taxon>Eurycanthinae</taxon>
        <taxon>Dryococelus</taxon>
    </lineage>
</organism>
<accession>A0ABQ9HFH1</accession>
<gene>
    <name evidence="2" type="ORF">PR048_014905</name>
</gene>
<reference evidence="2 3" key="1">
    <citation type="submission" date="2023-02" db="EMBL/GenBank/DDBJ databases">
        <title>LHISI_Scaffold_Assembly.</title>
        <authorList>
            <person name="Stuart O.P."/>
            <person name="Cleave R."/>
            <person name="Magrath M.J.L."/>
            <person name="Mikheyev A.S."/>
        </authorList>
    </citation>
    <scope>NUCLEOTIDE SEQUENCE [LARGE SCALE GENOMIC DNA]</scope>
    <source>
        <strain evidence="2">Daus_M_001</strain>
        <tissue evidence="2">Leg muscle</tissue>
    </source>
</reference>
<proteinExistence type="predicted"/>
<keyword evidence="3" id="KW-1185">Reference proteome</keyword>
<protein>
    <submittedName>
        <fullName evidence="2">Uncharacterized protein</fullName>
    </submittedName>
</protein>
<evidence type="ECO:0000313" key="2">
    <source>
        <dbReference type="EMBL" id="KAJ8883066.1"/>
    </source>
</evidence>
<sequence>MFQRNTENFANYLHLSITIISTWMSFNADNFEMWQIISKFVAVFQAFAYSLTWLCCLTLIVWLKIRQRKVLSHKE</sequence>
<keyword evidence="1" id="KW-1133">Transmembrane helix</keyword>
<keyword evidence="1" id="KW-0472">Membrane</keyword>
<name>A0ABQ9HFH1_9NEOP</name>
<feature type="transmembrane region" description="Helical" evidence="1">
    <location>
        <begin position="9"/>
        <end position="26"/>
    </location>
</feature>
<evidence type="ECO:0000313" key="3">
    <source>
        <dbReference type="Proteomes" id="UP001159363"/>
    </source>
</evidence>
<feature type="transmembrane region" description="Helical" evidence="1">
    <location>
        <begin position="46"/>
        <end position="65"/>
    </location>
</feature>